<organism evidence="2 3">
    <name type="scientific">Chitinophaga parva</name>
    <dbReference type="NCBI Taxonomy" id="2169414"/>
    <lineage>
        <taxon>Bacteria</taxon>
        <taxon>Pseudomonadati</taxon>
        <taxon>Bacteroidota</taxon>
        <taxon>Chitinophagia</taxon>
        <taxon>Chitinophagales</taxon>
        <taxon>Chitinophagaceae</taxon>
        <taxon>Chitinophaga</taxon>
    </lineage>
</organism>
<evidence type="ECO:0000313" key="2">
    <source>
        <dbReference type="EMBL" id="PUZ23055.1"/>
    </source>
</evidence>
<feature type="domain" description="DUF4397" evidence="1">
    <location>
        <begin position="40"/>
        <end position="154"/>
    </location>
</feature>
<dbReference type="Proteomes" id="UP000244450">
    <property type="component" value="Unassembled WGS sequence"/>
</dbReference>
<gene>
    <name evidence="2" type="ORF">DCC81_21870</name>
</gene>
<dbReference type="EMBL" id="QCYK01000003">
    <property type="protein sequence ID" value="PUZ23055.1"/>
    <property type="molecule type" value="Genomic_DNA"/>
</dbReference>
<proteinExistence type="predicted"/>
<dbReference type="Pfam" id="PF14344">
    <property type="entry name" value="DUF4397"/>
    <property type="match status" value="1"/>
</dbReference>
<keyword evidence="3" id="KW-1185">Reference proteome</keyword>
<protein>
    <recommendedName>
        <fullName evidence="1">DUF4397 domain-containing protein</fullName>
    </recommendedName>
</protein>
<dbReference type="OrthoDB" id="672039at2"/>
<reference evidence="2 3" key="1">
    <citation type="submission" date="2018-04" db="EMBL/GenBank/DDBJ databases">
        <title>Chitinophaga fuyangensis sp. nov., isolated from soil in a chemical factory.</title>
        <authorList>
            <person name="Chen K."/>
        </authorList>
    </citation>
    <scope>NUCLEOTIDE SEQUENCE [LARGE SCALE GENOMIC DNA]</scope>
    <source>
        <strain evidence="2 3">LY-1</strain>
    </source>
</reference>
<evidence type="ECO:0000259" key="1">
    <source>
        <dbReference type="Pfam" id="PF14344"/>
    </source>
</evidence>
<comment type="caution">
    <text evidence="2">The sequence shown here is derived from an EMBL/GenBank/DDBJ whole genome shotgun (WGS) entry which is preliminary data.</text>
</comment>
<dbReference type="RefSeq" id="WP_108688799.1">
    <property type="nucleotide sequence ID" value="NZ_QCYK01000003.1"/>
</dbReference>
<sequence length="248" mass="26202">MKTRNMLAMLGVVLLGGLFLIACNKDHDNDHPNVPVAGIMAFNLAPDQSNIGVDLSGGGFIIAPIYYQSYTGGYLAAWPGQRNVRSYNYWNGTLLASSTAQLDTTQYYSIFVMGAKGNYRNVVTKDNVDSLQTDKGTALVRYVNAVPDSAALHINNGHGDVQLAFGGVSDFAAASAGNFTLNVSSSAGVSTSRTVSLTEGNIYTFLLSGIPNAKDSTAVTIKYIINATGAVKPDTKSVTDTARAQNSL</sequence>
<dbReference type="PROSITE" id="PS51257">
    <property type="entry name" value="PROKAR_LIPOPROTEIN"/>
    <property type="match status" value="1"/>
</dbReference>
<accession>A0A2T7BD98</accession>
<dbReference type="AlphaFoldDB" id="A0A2T7BD98"/>
<name>A0A2T7BD98_9BACT</name>
<evidence type="ECO:0000313" key="3">
    <source>
        <dbReference type="Proteomes" id="UP000244450"/>
    </source>
</evidence>
<dbReference type="InterPro" id="IPR025510">
    <property type="entry name" value="DUF4397"/>
</dbReference>